<dbReference type="InterPro" id="IPR038050">
    <property type="entry name" value="Neuro_actylchol_rec"/>
</dbReference>
<dbReference type="GO" id="GO:0005254">
    <property type="term" value="F:chloride channel activity"/>
    <property type="evidence" value="ECO:0007669"/>
    <property type="project" value="UniProtKB-ARBA"/>
</dbReference>
<evidence type="ECO:0000313" key="4">
    <source>
        <dbReference type="EMBL" id="TRY71861.1"/>
    </source>
</evidence>
<dbReference type="GO" id="GO:0016020">
    <property type="term" value="C:membrane"/>
    <property type="evidence" value="ECO:0007669"/>
    <property type="project" value="InterPro"/>
</dbReference>
<dbReference type="GO" id="GO:0004888">
    <property type="term" value="F:transmembrane signaling receptor activity"/>
    <property type="evidence" value="ECO:0007669"/>
    <property type="project" value="InterPro"/>
</dbReference>
<dbReference type="InterPro" id="IPR036719">
    <property type="entry name" value="Neuro-gated_channel_TM_sf"/>
</dbReference>
<dbReference type="AlphaFoldDB" id="A0A553P2E5"/>
<accession>A0A553P2E5</accession>
<feature type="transmembrane region" description="Helical" evidence="2">
    <location>
        <begin position="137"/>
        <end position="159"/>
    </location>
</feature>
<evidence type="ECO:0000256" key="1">
    <source>
        <dbReference type="SAM" id="MobiDB-lite"/>
    </source>
</evidence>
<name>A0A553P2E5_TIGCA</name>
<evidence type="ECO:0000313" key="5">
    <source>
        <dbReference type="Proteomes" id="UP000318571"/>
    </source>
</evidence>
<dbReference type="GO" id="GO:0099095">
    <property type="term" value="F:ligand-gated monoatomic anion channel activity"/>
    <property type="evidence" value="ECO:0007669"/>
    <property type="project" value="UniProtKB-ARBA"/>
</dbReference>
<keyword evidence="2" id="KW-0472">Membrane</keyword>
<dbReference type="Gene3D" id="1.20.58.390">
    <property type="entry name" value="Neurotransmitter-gated ion-channel transmembrane domain"/>
    <property type="match status" value="1"/>
</dbReference>
<feature type="domain" description="Neurotransmitter-gated ion-channel transmembrane" evidence="3">
    <location>
        <begin position="144"/>
        <end position="295"/>
    </location>
</feature>
<keyword evidence="2" id="KW-1133">Transmembrane helix</keyword>
<feature type="compositionally biased region" description="Polar residues" evidence="1">
    <location>
        <begin position="256"/>
        <end position="276"/>
    </location>
</feature>
<dbReference type="EMBL" id="VCGU01000008">
    <property type="protein sequence ID" value="TRY71861.1"/>
    <property type="molecule type" value="Genomic_DNA"/>
</dbReference>
<protein>
    <recommendedName>
        <fullName evidence="3">Neurotransmitter-gated ion-channel transmembrane domain-containing protein</fullName>
    </recommendedName>
</protein>
<feature type="transmembrane region" description="Helical" evidence="2">
    <location>
        <begin position="201"/>
        <end position="222"/>
    </location>
</feature>
<reference evidence="4 5" key="1">
    <citation type="journal article" date="2018" name="Nat. Ecol. Evol.">
        <title>Genomic signatures of mitonuclear coevolution across populations of Tigriopus californicus.</title>
        <authorList>
            <person name="Barreto F.S."/>
            <person name="Watson E.T."/>
            <person name="Lima T.G."/>
            <person name="Willett C.S."/>
            <person name="Edmands S."/>
            <person name="Li W."/>
            <person name="Burton R.S."/>
        </authorList>
    </citation>
    <scope>NUCLEOTIDE SEQUENCE [LARGE SCALE GENOMIC DNA]</scope>
    <source>
        <strain evidence="4 5">San Diego</strain>
    </source>
</reference>
<dbReference type="PRINTS" id="PR00253">
    <property type="entry name" value="GABAARECEPTR"/>
</dbReference>
<keyword evidence="5" id="KW-1185">Reference proteome</keyword>
<feature type="compositionally biased region" description="Basic and acidic residues" evidence="1">
    <location>
        <begin position="330"/>
        <end position="345"/>
    </location>
</feature>
<dbReference type="Pfam" id="PF02932">
    <property type="entry name" value="Neur_chan_memb"/>
    <property type="match status" value="1"/>
</dbReference>
<dbReference type="PANTHER" id="PTHR18945">
    <property type="entry name" value="NEUROTRANSMITTER GATED ION CHANNEL"/>
    <property type="match status" value="1"/>
</dbReference>
<dbReference type="InterPro" id="IPR006028">
    <property type="entry name" value="GABAA/Glycine_rcpt"/>
</dbReference>
<feature type="transmembrane region" description="Helical" evidence="2">
    <location>
        <begin position="12"/>
        <end position="33"/>
    </location>
</feature>
<dbReference type="GO" id="GO:0005230">
    <property type="term" value="F:extracellular ligand-gated monoatomic ion channel activity"/>
    <property type="evidence" value="ECO:0007669"/>
    <property type="project" value="UniProtKB-ARBA"/>
</dbReference>
<keyword evidence="2" id="KW-0812">Transmembrane</keyword>
<gene>
    <name evidence="4" type="ORF">TCAL_17155</name>
</gene>
<dbReference type="STRING" id="6832.A0A553P2E5"/>
<sequence>MVLKEKKSPDPFYVFMGHLIVSVILSVFLTLMFESPFIGLEKLLFSGPQKKRAEFKRQQSQIQIYVEKPDTSIHVQYQNDDSASWGWAATTTTLDYQTNFKPLDEKHMMREMRFSNGTFIPVSISGFQIELKRKVNYYIFNYFVPSSLFVAVSWVSFIIPPESIPGRIALIITTLLVLVNIANTVFAISPAADAINALQTWILACICFVVSTAIEYSVVLFITRRHRRRKLLTLMHIKNPAQMGSLLFLKKPVVETNNTSSQPHSSANRSTTPNEADNERAMSQRSCQPLESQEEEADRILEAKIANMDFIFILILPAAFGSDSAAQTLPDRDSDHTELPHWSND</sequence>
<evidence type="ECO:0000256" key="2">
    <source>
        <dbReference type="SAM" id="Phobius"/>
    </source>
</evidence>
<dbReference type="Proteomes" id="UP000318571">
    <property type="component" value="Chromosome 7"/>
</dbReference>
<dbReference type="InterPro" id="IPR006029">
    <property type="entry name" value="Neurotrans-gated_channel_TM"/>
</dbReference>
<organism evidence="4 5">
    <name type="scientific">Tigriopus californicus</name>
    <name type="common">Marine copepod</name>
    <dbReference type="NCBI Taxonomy" id="6832"/>
    <lineage>
        <taxon>Eukaryota</taxon>
        <taxon>Metazoa</taxon>
        <taxon>Ecdysozoa</taxon>
        <taxon>Arthropoda</taxon>
        <taxon>Crustacea</taxon>
        <taxon>Multicrustacea</taxon>
        <taxon>Hexanauplia</taxon>
        <taxon>Copepoda</taxon>
        <taxon>Harpacticoida</taxon>
        <taxon>Harpacticidae</taxon>
        <taxon>Tigriopus</taxon>
    </lineage>
</organism>
<comment type="caution">
    <text evidence="4">The sequence shown here is derived from an EMBL/GenBank/DDBJ whole genome shotgun (WGS) entry which is preliminary data.</text>
</comment>
<dbReference type="InterPro" id="IPR006201">
    <property type="entry name" value="Neur_channel"/>
</dbReference>
<proteinExistence type="predicted"/>
<evidence type="ECO:0000259" key="3">
    <source>
        <dbReference type="Pfam" id="PF02932"/>
    </source>
</evidence>
<feature type="region of interest" description="Disordered" evidence="1">
    <location>
        <begin position="326"/>
        <end position="345"/>
    </location>
</feature>
<feature type="region of interest" description="Disordered" evidence="1">
    <location>
        <begin position="256"/>
        <end position="293"/>
    </location>
</feature>
<dbReference type="SUPFAM" id="SSF90112">
    <property type="entry name" value="Neurotransmitter-gated ion-channel transmembrane pore"/>
    <property type="match status" value="1"/>
</dbReference>
<feature type="transmembrane region" description="Helical" evidence="2">
    <location>
        <begin position="168"/>
        <end position="189"/>
    </location>
</feature>